<accession>X1CL14</accession>
<reference evidence="1" key="1">
    <citation type="journal article" date="2014" name="Front. Microbiol.">
        <title>High frequency of phylogenetically diverse reductive dehalogenase-homologous genes in deep subseafloor sedimentary metagenomes.</title>
        <authorList>
            <person name="Kawai M."/>
            <person name="Futagami T."/>
            <person name="Toyoda A."/>
            <person name="Takaki Y."/>
            <person name="Nishi S."/>
            <person name="Hori S."/>
            <person name="Arai W."/>
            <person name="Tsubouchi T."/>
            <person name="Morono Y."/>
            <person name="Uchiyama I."/>
            <person name="Ito T."/>
            <person name="Fujiyama A."/>
            <person name="Inagaki F."/>
            <person name="Takami H."/>
        </authorList>
    </citation>
    <scope>NUCLEOTIDE SEQUENCE</scope>
    <source>
        <strain evidence="1">Expedition CK06-06</strain>
    </source>
</reference>
<sequence length="49" mass="5569">EYLQGKTPEQIVKTLDNLEHIAKSRQTELADLLQLADLLDFTKELGEVT</sequence>
<protein>
    <submittedName>
        <fullName evidence="1">Uncharacterized protein</fullName>
    </submittedName>
</protein>
<proteinExistence type="predicted"/>
<gene>
    <name evidence="1" type="ORF">S01H4_50720</name>
</gene>
<organism evidence="1">
    <name type="scientific">marine sediment metagenome</name>
    <dbReference type="NCBI Taxonomy" id="412755"/>
    <lineage>
        <taxon>unclassified sequences</taxon>
        <taxon>metagenomes</taxon>
        <taxon>ecological metagenomes</taxon>
    </lineage>
</organism>
<name>X1CL14_9ZZZZ</name>
<comment type="caution">
    <text evidence="1">The sequence shown here is derived from an EMBL/GenBank/DDBJ whole genome shotgun (WGS) entry which is preliminary data.</text>
</comment>
<evidence type="ECO:0000313" key="1">
    <source>
        <dbReference type="EMBL" id="GAG93702.1"/>
    </source>
</evidence>
<feature type="non-terminal residue" evidence="1">
    <location>
        <position position="1"/>
    </location>
</feature>
<dbReference type="AlphaFoldDB" id="X1CL14"/>
<dbReference type="EMBL" id="BART01028822">
    <property type="protein sequence ID" value="GAG93702.1"/>
    <property type="molecule type" value="Genomic_DNA"/>
</dbReference>